<sequence>MLQYLSDPHFMTRFLCAVILIIVAYLIWQKLKIRRAESMNNYRASLAVRAGDFNFGRCWRHRSSGRDYVILWMTNLTANKQGWEVMVTYTNNHRDLYTRPVSQFYAKFRRMPDSDSVKDLSLSELLTLATANCKMRVPLAGETWVRETSLNLNGTEGSSITEATITDVLALDTSRPVVTYTVNGKHTAMLMYVFLADFKLKEVQREQQPKVTA</sequence>
<gene>
    <name evidence="2" type="ORF">pEaSNUABM7_00043</name>
</gene>
<evidence type="ECO:0000256" key="1">
    <source>
        <dbReference type="SAM" id="Phobius"/>
    </source>
</evidence>
<keyword evidence="1" id="KW-0472">Membrane</keyword>
<name>A0AAE7WS86_9CAUD</name>
<keyword evidence="1" id="KW-1133">Transmembrane helix</keyword>
<feature type="transmembrane region" description="Helical" evidence="1">
    <location>
        <begin position="12"/>
        <end position="28"/>
    </location>
</feature>
<keyword evidence="3" id="KW-1185">Reference proteome</keyword>
<protein>
    <submittedName>
        <fullName evidence="2">Uncharacterized protein</fullName>
    </submittedName>
</protein>
<proteinExistence type="predicted"/>
<dbReference type="Proteomes" id="UP000827609">
    <property type="component" value="Segment"/>
</dbReference>
<keyword evidence="1" id="KW-0812">Transmembrane</keyword>
<organism evidence="2 3">
    <name type="scientific">Erwinia phage pEa_SNUABM_7</name>
    <dbReference type="NCBI Taxonomy" id="2866695"/>
    <lineage>
        <taxon>Viruses</taxon>
        <taxon>Duplodnaviria</taxon>
        <taxon>Heunggongvirae</taxon>
        <taxon>Uroviricota</taxon>
        <taxon>Caudoviricetes</taxon>
        <taxon>Snuvirus</taxon>
        <taxon>Snuvirus SNUABM7</taxon>
    </lineage>
</organism>
<dbReference type="EMBL" id="MZ475896">
    <property type="protein sequence ID" value="QYW04711.1"/>
    <property type="molecule type" value="Genomic_DNA"/>
</dbReference>
<reference evidence="2" key="1">
    <citation type="submission" date="2021-06" db="EMBL/GenBank/DDBJ databases">
        <title>Complete genome sequence of Erwinia phage pEa_SNUABM_7.</title>
        <authorList>
            <person name="Kim S.G."/>
            <person name="Park S.C."/>
        </authorList>
    </citation>
    <scope>NUCLEOTIDE SEQUENCE</scope>
</reference>
<evidence type="ECO:0000313" key="2">
    <source>
        <dbReference type="EMBL" id="QYW04711.1"/>
    </source>
</evidence>
<evidence type="ECO:0000313" key="3">
    <source>
        <dbReference type="Proteomes" id="UP000827609"/>
    </source>
</evidence>
<accession>A0AAE7WS86</accession>